<organism evidence="2">
    <name type="scientific">Oscillatoriales cyanobacterium SpSt-418</name>
    <dbReference type="NCBI Taxonomy" id="2282169"/>
    <lineage>
        <taxon>Bacteria</taxon>
        <taxon>Bacillati</taxon>
        <taxon>Cyanobacteriota</taxon>
        <taxon>Cyanophyceae</taxon>
        <taxon>Oscillatoriophycideae</taxon>
        <taxon>Oscillatoriales</taxon>
    </lineage>
</organism>
<feature type="compositionally biased region" description="Polar residues" evidence="1">
    <location>
        <begin position="48"/>
        <end position="57"/>
    </location>
</feature>
<reference evidence="2" key="1">
    <citation type="journal article" date="2020" name="mSystems">
        <title>Genome- and Community-Level Interaction Insights into Carbon Utilization and Element Cycling Functions of Hydrothermarchaeota in Hydrothermal Sediment.</title>
        <authorList>
            <person name="Zhou Z."/>
            <person name="Liu Y."/>
            <person name="Xu W."/>
            <person name="Pan J."/>
            <person name="Luo Z.H."/>
            <person name="Li M."/>
        </authorList>
    </citation>
    <scope>NUCLEOTIDE SEQUENCE [LARGE SCALE GENOMIC DNA]</scope>
    <source>
        <strain evidence="2">SpSt-418</strain>
    </source>
</reference>
<accession>A0A7C3KIB8</accession>
<gene>
    <name evidence="2" type="ORF">ENR64_26540</name>
</gene>
<protein>
    <submittedName>
        <fullName evidence="2">Uncharacterized protein</fullName>
    </submittedName>
</protein>
<proteinExistence type="predicted"/>
<dbReference type="PROSITE" id="PS51257">
    <property type="entry name" value="PROKAR_LIPOPROTEIN"/>
    <property type="match status" value="1"/>
</dbReference>
<dbReference type="AlphaFoldDB" id="A0A7C3KIB8"/>
<comment type="caution">
    <text evidence="2">The sequence shown here is derived from an EMBL/GenBank/DDBJ whole genome shotgun (WGS) entry which is preliminary data.</text>
</comment>
<sequence>MNRRITAIAVITTLFIVQGCPQLSQVKENPKMLATTHTKTAHTEQASHSHAATNTNSHSEHGDHLANTSTSTQAKLTTTDVILPNTPTMLQIEVQDQEGKAIAQFD</sequence>
<dbReference type="EMBL" id="DSRU01000389">
    <property type="protein sequence ID" value="HFN01244.1"/>
    <property type="molecule type" value="Genomic_DNA"/>
</dbReference>
<evidence type="ECO:0000256" key="1">
    <source>
        <dbReference type="SAM" id="MobiDB-lite"/>
    </source>
</evidence>
<feature type="region of interest" description="Disordered" evidence="1">
    <location>
        <begin position="36"/>
        <end position="73"/>
    </location>
</feature>
<evidence type="ECO:0000313" key="2">
    <source>
        <dbReference type="EMBL" id="HFN01244.1"/>
    </source>
</evidence>
<name>A0A7C3KIB8_9CYAN</name>